<dbReference type="SUPFAM" id="SSF103473">
    <property type="entry name" value="MFS general substrate transporter"/>
    <property type="match status" value="1"/>
</dbReference>
<evidence type="ECO:0000313" key="10">
    <source>
        <dbReference type="EMBL" id="TFL00821.1"/>
    </source>
</evidence>
<keyword evidence="3 8" id="KW-0812">Transmembrane</keyword>
<feature type="compositionally biased region" description="Basic and acidic residues" evidence="7">
    <location>
        <begin position="34"/>
        <end position="63"/>
    </location>
</feature>
<protein>
    <submittedName>
        <fullName evidence="10">Major facilitator superfamily domain-containing protein</fullName>
    </submittedName>
</protein>
<evidence type="ECO:0000256" key="3">
    <source>
        <dbReference type="ARBA" id="ARBA00022692"/>
    </source>
</evidence>
<dbReference type="Pfam" id="PF07690">
    <property type="entry name" value="MFS_1"/>
    <property type="match status" value="1"/>
</dbReference>
<feature type="transmembrane region" description="Helical" evidence="8">
    <location>
        <begin position="247"/>
        <end position="267"/>
    </location>
</feature>
<evidence type="ECO:0000256" key="7">
    <source>
        <dbReference type="SAM" id="MobiDB-lite"/>
    </source>
</evidence>
<organism evidence="10 11">
    <name type="scientific">Pterulicium gracile</name>
    <dbReference type="NCBI Taxonomy" id="1884261"/>
    <lineage>
        <taxon>Eukaryota</taxon>
        <taxon>Fungi</taxon>
        <taxon>Dikarya</taxon>
        <taxon>Basidiomycota</taxon>
        <taxon>Agaricomycotina</taxon>
        <taxon>Agaricomycetes</taxon>
        <taxon>Agaricomycetidae</taxon>
        <taxon>Agaricales</taxon>
        <taxon>Pleurotineae</taxon>
        <taxon>Pterulaceae</taxon>
        <taxon>Pterulicium</taxon>
    </lineage>
</organism>
<gene>
    <name evidence="10" type="ORF">BDV98DRAFT_568771</name>
</gene>
<accession>A0A5C3QK29</accession>
<feature type="transmembrane region" description="Helical" evidence="8">
    <location>
        <begin position="454"/>
        <end position="479"/>
    </location>
</feature>
<dbReference type="EMBL" id="ML178827">
    <property type="protein sequence ID" value="TFL00821.1"/>
    <property type="molecule type" value="Genomic_DNA"/>
</dbReference>
<dbReference type="FunFam" id="1.20.1250.20:FF:000172">
    <property type="entry name" value="MFS multidrug resistance transporter"/>
    <property type="match status" value="1"/>
</dbReference>
<name>A0A5C3QK29_9AGAR</name>
<evidence type="ECO:0000256" key="8">
    <source>
        <dbReference type="SAM" id="Phobius"/>
    </source>
</evidence>
<evidence type="ECO:0000256" key="5">
    <source>
        <dbReference type="ARBA" id="ARBA00023136"/>
    </source>
</evidence>
<evidence type="ECO:0000256" key="2">
    <source>
        <dbReference type="ARBA" id="ARBA00022448"/>
    </source>
</evidence>
<feature type="transmembrane region" description="Helical" evidence="8">
    <location>
        <begin position="315"/>
        <end position="340"/>
    </location>
</feature>
<dbReference type="PANTHER" id="PTHR23502:SF51">
    <property type="entry name" value="QUINIDINE RESISTANCE PROTEIN 1-RELATED"/>
    <property type="match status" value="1"/>
</dbReference>
<keyword evidence="11" id="KW-1185">Reference proteome</keyword>
<keyword evidence="4 8" id="KW-1133">Transmembrane helix</keyword>
<proteinExistence type="predicted"/>
<dbReference type="OrthoDB" id="440553at2759"/>
<dbReference type="GO" id="GO:0015137">
    <property type="term" value="F:citrate transmembrane transporter activity"/>
    <property type="evidence" value="ECO:0007669"/>
    <property type="project" value="UniProtKB-ARBA"/>
</dbReference>
<evidence type="ECO:0000256" key="6">
    <source>
        <dbReference type="ARBA" id="ARBA00023180"/>
    </source>
</evidence>
<feature type="region of interest" description="Disordered" evidence="7">
    <location>
        <begin position="547"/>
        <end position="577"/>
    </location>
</feature>
<dbReference type="PANTHER" id="PTHR23502">
    <property type="entry name" value="MAJOR FACILITATOR SUPERFAMILY"/>
    <property type="match status" value="1"/>
</dbReference>
<feature type="compositionally biased region" description="Basic and acidic residues" evidence="7">
    <location>
        <begin position="551"/>
        <end position="570"/>
    </location>
</feature>
<feature type="transmembrane region" description="Helical" evidence="8">
    <location>
        <begin position="421"/>
        <end position="442"/>
    </location>
</feature>
<dbReference type="InterPro" id="IPR011701">
    <property type="entry name" value="MFS"/>
</dbReference>
<feature type="transmembrane region" description="Helical" evidence="8">
    <location>
        <begin position="491"/>
        <end position="512"/>
    </location>
</feature>
<feature type="transmembrane region" description="Helical" evidence="8">
    <location>
        <begin position="518"/>
        <end position="539"/>
    </location>
</feature>
<keyword evidence="5 8" id="KW-0472">Membrane</keyword>
<feature type="region of interest" description="Disordered" evidence="7">
    <location>
        <begin position="1"/>
        <end position="79"/>
    </location>
</feature>
<dbReference type="AlphaFoldDB" id="A0A5C3QK29"/>
<evidence type="ECO:0000313" key="11">
    <source>
        <dbReference type="Proteomes" id="UP000305067"/>
    </source>
</evidence>
<sequence length="577" mass="62510">MTIPGAKAGTSPPVDEPIDSGIPLVPTRVAAGVAKDKEDNDQREEDVTLTDHEEDTREAREGEAASSSTPSGSEPDSKPYSIYTSREKWIIVAIVSIGGFFSPLTANIYFPAIPTIATAFNKSISLINLSVTIYMVFQGVAPMFWGTLSDYKGRRPIFLLCLLTLALSCMGLALIPTNAYWLLMLLRALQAIGSASSIALGAGVIGDIATPEQRGGMFGIFGVAPLVAPAVAPVIGGVMTEKLGWRWIFWLVCIASALCFIFLLLILPETLRVIVGDGSILPPKLYRPLFPVVGRGRHRVSSQPRPPPKRFTNPLILLTYPDILLLLLTNGVGTGVFYSVSTSMTPLFEDAYPFLSTAEIGYCYLAMGGAMSIATAFAGKFLDAEYMRMKRKTLIAEGVDVEKIGNIKTIPMKESFPIERVRLRTLPAIFLFYIGAVAGYGWCVQARVSLAGVLILQCIIGFCSIWILTSTQTLLIDLVPESTSSVTACNNLVRCGTGAIMVSIVEPIISGIGVGWTYILFGALAVLGAFATLGAVTIGPKYRGKRKRKKECSDEKDREKLKEKEEEKQRRLSNASQ</sequence>
<evidence type="ECO:0000256" key="1">
    <source>
        <dbReference type="ARBA" id="ARBA00004141"/>
    </source>
</evidence>
<feature type="domain" description="Major facilitator superfamily (MFS) profile" evidence="9">
    <location>
        <begin position="91"/>
        <end position="540"/>
    </location>
</feature>
<dbReference type="Proteomes" id="UP000305067">
    <property type="component" value="Unassembled WGS sequence"/>
</dbReference>
<keyword evidence="2" id="KW-0813">Transport</keyword>
<dbReference type="PROSITE" id="PS50850">
    <property type="entry name" value="MFS"/>
    <property type="match status" value="1"/>
</dbReference>
<feature type="compositionally biased region" description="Low complexity" evidence="7">
    <location>
        <begin position="64"/>
        <end position="74"/>
    </location>
</feature>
<reference evidence="10 11" key="1">
    <citation type="journal article" date="2019" name="Nat. Ecol. Evol.">
        <title>Megaphylogeny resolves global patterns of mushroom evolution.</title>
        <authorList>
            <person name="Varga T."/>
            <person name="Krizsan K."/>
            <person name="Foldi C."/>
            <person name="Dima B."/>
            <person name="Sanchez-Garcia M."/>
            <person name="Sanchez-Ramirez S."/>
            <person name="Szollosi G.J."/>
            <person name="Szarkandi J.G."/>
            <person name="Papp V."/>
            <person name="Albert L."/>
            <person name="Andreopoulos W."/>
            <person name="Angelini C."/>
            <person name="Antonin V."/>
            <person name="Barry K.W."/>
            <person name="Bougher N.L."/>
            <person name="Buchanan P."/>
            <person name="Buyck B."/>
            <person name="Bense V."/>
            <person name="Catcheside P."/>
            <person name="Chovatia M."/>
            <person name="Cooper J."/>
            <person name="Damon W."/>
            <person name="Desjardin D."/>
            <person name="Finy P."/>
            <person name="Geml J."/>
            <person name="Haridas S."/>
            <person name="Hughes K."/>
            <person name="Justo A."/>
            <person name="Karasinski D."/>
            <person name="Kautmanova I."/>
            <person name="Kiss B."/>
            <person name="Kocsube S."/>
            <person name="Kotiranta H."/>
            <person name="LaButti K.M."/>
            <person name="Lechner B.E."/>
            <person name="Liimatainen K."/>
            <person name="Lipzen A."/>
            <person name="Lukacs Z."/>
            <person name="Mihaltcheva S."/>
            <person name="Morgado L.N."/>
            <person name="Niskanen T."/>
            <person name="Noordeloos M.E."/>
            <person name="Ohm R.A."/>
            <person name="Ortiz-Santana B."/>
            <person name="Ovrebo C."/>
            <person name="Racz N."/>
            <person name="Riley R."/>
            <person name="Savchenko A."/>
            <person name="Shiryaev A."/>
            <person name="Soop K."/>
            <person name="Spirin V."/>
            <person name="Szebenyi C."/>
            <person name="Tomsovsky M."/>
            <person name="Tulloss R.E."/>
            <person name="Uehling J."/>
            <person name="Grigoriev I.V."/>
            <person name="Vagvolgyi C."/>
            <person name="Papp T."/>
            <person name="Martin F.M."/>
            <person name="Miettinen O."/>
            <person name="Hibbett D.S."/>
            <person name="Nagy L.G."/>
        </authorList>
    </citation>
    <scope>NUCLEOTIDE SEQUENCE [LARGE SCALE GENOMIC DNA]</scope>
    <source>
        <strain evidence="10 11">CBS 309.79</strain>
    </source>
</reference>
<comment type="subcellular location">
    <subcellularLocation>
        <location evidence="1">Membrane</location>
        <topology evidence="1">Multi-pass membrane protein</topology>
    </subcellularLocation>
</comment>
<dbReference type="Gene3D" id="1.20.1250.20">
    <property type="entry name" value="MFS general substrate transporter like domains"/>
    <property type="match status" value="1"/>
</dbReference>
<dbReference type="InterPro" id="IPR036259">
    <property type="entry name" value="MFS_trans_sf"/>
</dbReference>
<feature type="transmembrane region" description="Helical" evidence="8">
    <location>
        <begin position="181"/>
        <end position="205"/>
    </location>
</feature>
<dbReference type="InterPro" id="IPR020846">
    <property type="entry name" value="MFS_dom"/>
</dbReference>
<keyword evidence="6" id="KW-0325">Glycoprotein</keyword>
<evidence type="ECO:0000256" key="4">
    <source>
        <dbReference type="ARBA" id="ARBA00022989"/>
    </source>
</evidence>
<feature type="transmembrane region" description="Helical" evidence="8">
    <location>
        <begin position="217"/>
        <end position="235"/>
    </location>
</feature>
<dbReference type="STRING" id="1884261.A0A5C3QK29"/>
<feature type="transmembrane region" description="Helical" evidence="8">
    <location>
        <begin position="157"/>
        <end position="175"/>
    </location>
</feature>
<dbReference type="FunFam" id="1.20.1720.10:FF:000009">
    <property type="entry name" value="MFS multidrug transporter"/>
    <property type="match status" value="1"/>
</dbReference>
<dbReference type="GO" id="GO:0005886">
    <property type="term" value="C:plasma membrane"/>
    <property type="evidence" value="ECO:0007669"/>
    <property type="project" value="TreeGrafter"/>
</dbReference>
<dbReference type="GO" id="GO:0140115">
    <property type="term" value="P:export across plasma membrane"/>
    <property type="evidence" value="ECO:0007669"/>
    <property type="project" value="UniProtKB-ARBA"/>
</dbReference>
<feature type="transmembrane region" description="Helical" evidence="8">
    <location>
        <begin position="124"/>
        <end position="145"/>
    </location>
</feature>
<feature type="transmembrane region" description="Helical" evidence="8">
    <location>
        <begin position="89"/>
        <end position="112"/>
    </location>
</feature>
<evidence type="ECO:0000259" key="9">
    <source>
        <dbReference type="PROSITE" id="PS50850"/>
    </source>
</evidence>
<feature type="transmembrane region" description="Helical" evidence="8">
    <location>
        <begin position="360"/>
        <end position="382"/>
    </location>
</feature>